<feature type="domain" description="NADP-dependent oxidoreductase" evidence="2">
    <location>
        <begin position="15"/>
        <end position="300"/>
    </location>
</feature>
<dbReference type="InterPro" id="IPR018170">
    <property type="entry name" value="Aldo/ket_reductase_CS"/>
</dbReference>
<evidence type="ECO:0000256" key="1">
    <source>
        <dbReference type="ARBA" id="ARBA00023002"/>
    </source>
</evidence>
<dbReference type="PROSITE" id="PS00062">
    <property type="entry name" value="ALDOKETO_REDUCTASE_2"/>
    <property type="match status" value="1"/>
</dbReference>
<accession>A0A4R5N914</accession>
<keyword evidence="4" id="KW-1185">Reference proteome</keyword>
<dbReference type="AlphaFoldDB" id="A0A4R5N914"/>
<dbReference type="EMBL" id="PUFI01000013">
    <property type="protein sequence ID" value="TDG68484.1"/>
    <property type="molecule type" value="Genomic_DNA"/>
</dbReference>
<proteinExistence type="predicted"/>
<dbReference type="Gene3D" id="3.20.20.100">
    <property type="entry name" value="NADP-dependent oxidoreductase domain"/>
    <property type="match status" value="1"/>
</dbReference>
<dbReference type="RefSeq" id="WP_010006703.1">
    <property type="nucleotide sequence ID" value="NZ_PUFI01000013.1"/>
</dbReference>
<dbReference type="STRING" id="907931.GCA_000165675_01760"/>
<sequence length="304" mass="33989">MQKIVIGNSDIKTGKLGLGTNKVGGHNLFSGLNDRAGADVITTALDSGIQMLDTAYMYGLGQSETIIGDVLRQYNRSDIILATKAAQDPDHDLTFNNDPEFLRRAVDQALERLKTDYIDIFYIHFPDDNTPKDKAVAALSELKAQGKIRAIGLSNFTLDQIKEANVNHDIDIVEDHYSLVHRDAEQSLWPYLKAHHITFVPYFPLAQGLLTGRYRQEDQPKFKQYPVAKYQHIMSALEDLKTIANQHAATIAQVVLAWYMTNPDIGVVIPGARDAQQVQDNAKAALLTLTSDEYDDIDRLFQGF</sequence>
<evidence type="ECO:0000313" key="4">
    <source>
        <dbReference type="Proteomes" id="UP000295681"/>
    </source>
</evidence>
<evidence type="ECO:0000259" key="2">
    <source>
        <dbReference type="Pfam" id="PF00248"/>
    </source>
</evidence>
<dbReference type="InterPro" id="IPR023210">
    <property type="entry name" value="NADP_OxRdtase_dom"/>
</dbReference>
<dbReference type="PANTHER" id="PTHR43364">
    <property type="entry name" value="NADH-SPECIFIC METHYLGLYOXAL REDUCTASE-RELATED"/>
    <property type="match status" value="1"/>
</dbReference>
<name>A0A4R5N914_9LACO</name>
<comment type="caution">
    <text evidence="3">The sequence shown here is derived from an EMBL/GenBank/DDBJ whole genome shotgun (WGS) entry which is preliminary data.</text>
</comment>
<protein>
    <recommendedName>
        <fullName evidence="2">NADP-dependent oxidoreductase domain-containing protein</fullName>
    </recommendedName>
</protein>
<organism evidence="3 4">
    <name type="scientific">Leuconostoc fallax</name>
    <dbReference type="NCBI Taxonomy" id="1251"/>
    <lineage>
        <taxon>Bacteria</taxon>
        <taxon>Bacillati</taxon>
        <taxon>Bacillota</taxon>
        <taxon>Bacilli</taxon>
        <taxon>Lactobacillales</taxon>
        <taxon>Lactobacillaceae</taxon>
        <taxon>Leuconostoc</taxon>
    </lineage>
</organism>
<dbReference type="GO" id="GO:0005829">
    <property type="term" value="C:cytosol"/>
    <property type="evidence" value="ECO:0007669"/>
    <property type="project" value="TreeGrafter"/>
</dbReference>
<dbReference type="InterPro" id="IPR020471">
    <property type="entry name" value="AKR"/>
</dbReference>
<dbReference type="PANTHER" id="PTHR43364:SF4">
    <property type="entry name" value="NAD(P)-LINKED OXIDOREDUCTASE SUPERFAMILY PROTEIN"/>
    <property type="match status" value="1"/>
</dbReference>
<dbReference type="SUPFAM" id="SSF51430">
    <property type="entry name" value="NAD(P)-linked oxidoreductase"/>
    <property type="match status" value="1"/>
</dbReference>
<dbReference type="GO" id="GO:0016491">
    <property type="term" value="F:oxidoreductase activity"/>
    <property type="evidence" value="ECO:0007669"/>
    <property type="project" value="UniProtKB-KW"/>
</dbReference>
<keyword evidence="1" id="KW-0560">Oxidoreductase</keyword>
<dbReference type="InterPro" id="IPR036812">
    <property type="entry name" value="NAD(P)_OxRdtase_dom_sf"/>
</dbReference>
<dbReference type="Pfam" id="PF00248">
    <property type="entry name" value="Aldo_ket_red"/>
    <property type="match status" value="1"/>
</dbReference>
<gene>
    <name evidence="3" type="ORF">C5L23_000086</name>
</gene>
<reference evidence="3 4" key="1">
    <citation type="journal article" date="2019" name="Appl. Microbiol. Biotechnol.">
        <title>Uncovering carbohydrate metabolism through a genotype-phenotype association study of 56 lactic acid bacteria genomes.</title>
        <authorList>
            <person name="Buron-Moles G."/>
            <person name="Chailyan A."/>
            <person name="Dolejs I."/>
            <person name="Forster J."/>
            <person name="Miks M.H."/>
        </authorList>
    </citation>
    <scope>NUCLEOTIDE SEQUENCE [LARGE SCALE GENOMIC DNA]</scope>
    <source>
        <strain evidence="3 4">ATCC 700006</strain>
    </source>
</reference>
<evidence type="ECO:0000313" key="3">
    <source>
        <dbReference type="EMBL" id="TDG68484.1"/>
    </source>
</evidence>
<dbReference type="Proteomes" id="UP000295681">
    <property type="component" value="Unassembled WGS sequence"/>
</dbReference>
<dbReference type="InterPro" id="IPR050523">
    <property type="entry name" value="AKR_Detox_Biosynth"/>
</dbReference>
<dbReference type="PRINTS" id="PR00069">
    <property type="entry name" value="ALDKETRDTASE"/>
</dbReference>